<feature type="compositionally biased region" description="Low complexity" evidence="1">
    <location>
        <begin position="90"/>
        <end position="102"/>
    </location>
</feature>
<reference evidence="2" key="1">
    <citation type="journal article" date="2018" name="DNA Res.">
        <title>Multiple hybrid de novo genome assembly of finger millet, an orphan allotetraploid crop.</title>
        <authorList>
            <person name="Hatakeyama M."/>
            <person name="Aluri S."/>
            <person name="Balachadran M.T."/>
            <person name="Sivarajan S.R."/>
            <person name="Patrignani A."/>
            <person name="Gruter S."/>
            <person name="Poveda L."/>
            <person name="Shimizu-Inatsugi R."/>
            <person name="Baeten J."/>
            <person name="Francoijs K.J."/>
            <person name="Nataraja K.N."/>
            <person name="Reddy Y.A.N."/>
            <person name="Phadnis S."/>
            <person name="Ravikumar R.L."/>
            <person name="Schlapbach R."/>
            <person name="Sreeman S.M."/>
            <person name="Shimizu K.K."/>
        </authorList>
    </citation>
    <scope>NUCLEOTIDE SEQUENCE</scope>
</reference>
<sequence length="142" mass="14623">MSRPRCRWPVAVPIAPCRQRGHRLRISRDGGHAGGFGGPRRWIEGRRPQLGADGSRQLRRPAPSLADGPSSSVHEAAQAQLHHATFTPDGAASPPSNGAASSLSDGVASSPTVGASSSLPDGAASSSSARFRRPSSRTASSP</sequence>
<proteinExistence type="predicted"/>
<name>A0AAV5FLT8_ELECO</name>
<accession>A0AAV5FLT8</accession>
<dbReference type="EMBL" id="BQKI01000088">
    <property type="protein sequence ID" value="GJN35706.1"/>
    <property type="molecule type" value="Genomic_DNA"/>
</dbReference>
<organism evidence="2 3">
    <name type="scientific">Eleusine coracana subsp. coracana</name>
    <dbReference type="NCBI Taxonomy" id="191504"/>
    <lineage>
        <taxon>Eukaryota</taxon>
        <taxon>Viridiplantae</taxon>
        <taxon>Streptophyta</taxon>
        <taxon>Embryophyta</taxon>
        <taxon>Tracheophyta</taxon>
        <taxon>Spermatophyta</taxon>
        <taxon>Magnoliopsida</taxon>
        <taxon>Liliopsida</taxon>
        <taxon>Poales</taxon>
        <taxon>Poaceae</taxon>
        <taxon>PACMAD clade</taxon>
        <taxon>Chloridoideae</taxon>
        <taxon>Cynodonteae</taxon>
        <taxon>Eleusininae</taxon>
        <taxon>Eleusine</taxon>
    </lineage>
</organism>
<reference evidence="2" key="2">
    <citation type="submission" date="2021-12" db="EMBL/GenBank/DDBJ databases">
        <title>Resequencing data analysis of finger millet.</title>
        <authorList>
            <person name="Hatakeyama M."/>
            <person name="Aluri S."/>
            <person name="Balachadran M.T."/>
            <person name="Sivarajan S.R."/>
            <person name="Poveda L."/>
            <person name="Shimizu-Inatsugi R."/>
            <person name="Schlapbach R."/>
            <person name="Sreeman S.M."/>
            <person name="Shimizu K.K."/>
        </authorList>
    </citation>
    <scope>NUCLEOTIDE SEQUENCE</scope>
</reference>
<comment type="caution">
    <text evidence="2">The sequence shown here is derived from an EMBL/GenBank/DDBJ whole genome shotgun (WGS) entry which is preliminary data.</text>
</comment>
<protein>
    <submittedName>
        <fullName evidence="2">Uncharacterized protein</fullName>
    </submittedName>
</protein>
<dbReference type="Proteomes" id="UP001054889">
    <property type="component" value="Unassembled WGS sequence"/>
</dbReference>
<evidence type="ECO:0000256" key="1">
    <source>
        <dbReference type="SAM" id="MobiDB-lite"/>
    </source>
</evidence>
<evidence type="ECO:0000313" key="3">
    <source>
        <dbReference type="Proteomes" id="UP001054889"/>
    </source>
</evidence>
<evidence type="ECO:0000313" key="2">
    <source>
        <dbReference type="EMBL" id="GJN35706.1"/>
    </source>
</evidence>
<feature type="compositionally biased region" description="Low complexity" evidence="1">
    <location>
        <begin position="115"/>
        <end position="129"/>
    </location>
</feature>
<feature type="region of interest" description="Disordered" evidence="1">
    <location>
        <begin position="23"/>
        <end position="142"/>
    </location>
</feature>
<feature type="compositionally biased region" description="Polar residues" evidence="1">
    <location>
        <begin position="103"/>
        <end position="114"/>
    </location>
</feature>
<gene>
    <name evidence="2" type="primary">gb24508</name>
    <name evidence="2" type="ORF">PR202_gb24508</name>
</gene>
<dbReference type="AlphaFoldDB" id="A0AAV5FLT8"/>
<keyword evidence="3" id="KW-1185">Reference proteome</keyword>